<evidence type="ECO:0000256" key="6">
    <source>
        <dbReference type="ARBA" id="ARBA00023136"/>
    </source>
</evidence>
<evidence type="ECO:0000256" key="8">
    <source>
        <dbReference type="RuleBase" id="RU280816"/>
    </source>
</evidence>
<keyword evidence="7 8" id="KW-0568">Pathogenesis-related protein</keyword>
<accession>A0AAW0L3I4</accession>
<keyword evidence="8" id="KW-0112">Calmodulin-binding</keyword>
<dbReference type="GO" id="GO:0005516">
    <property type="term" value="F:calmodulin binding"/>
    <property type="evidence" value="ECO:0007669"/>
    <property type="project" value="UniProtKB-KW"/>
</dbReference>
<evidence type="ECO:0000256" key="5">
    <source>
        <dbReference type="ARBA" id="ARBA00022989"/>
    </source>
</evidence>
<feature type="transmembrane region" description="Helical" evidence="10">
    <location>
        <begin position="483"/>
        <end position="504"/>
    </location>
</feature>
<dbReference type="InterPro" id="IPR004326">
    <property type="entry name" value="Mlo"/>
</dbReference>
<evidence type="ECO:0000256" key="3">
    <source>
        <dbReference type="ARBA" id="ARBA00022692"/>
    </source>
</evidence>
<comment type="domain">
    <text evidence="8">The C-terminus contains a calmodulin-binding domain, which binds calmodulin in a calcium-dependent fashion.</text>
</comment>
<evidence type="ECO:0000256" key="9">
    <source>
        <dbReference type="SAM" id="MobiDB-lite"/>
    </source>
</evidence>
<protein>
    <recommendedName>
        <fullName evidence="8">MLO-like protein</fullName>
    </recommendedName>
</protein>
<evidence type="ECO:0000256" key="7">
    <source>
        <dbReference type="ARBA" id="ARBA00023265"/>
    </source>
</evidence>
<feature type="transmembrane region" description="Helical" evidence="10">
    <location>
        <begin position="12"/>
        <end position="33"/>
    </location>
</feature>
<evidence type="ECO:0000256" key="2">
    <source>
        <dbReference type="ARBA" id="ARBA00006574"/>
    </source>
</evidence>
<feature type="transmembrane region" description="Helical" evidence="10">
    <location>
        <begin position="154"/>
        <end position="175"/>
    </location>
</feature>
<comment type="function">
    <text evidence="8">May be involved in modulation of pathogen defense and leaf cell death.</text>
</comment>
<evidence type="ECO:0000256" key="10">
    <source>
        <dbReference type="SAM" id="Phobius"/>
    </source>
</evidence>
<feature type="transmembrane region" description="Helical" evidence="10">
    <location>
        <begin position="63"/>
        <end position="85"/>
    </location>
</feature>
<evidence type="ECO:0000313" key="12">
    <source>
        <dbReference type="Proteomes" id="UP000237347"/>
    </source>
</evidence>
<reference evidence="11 12" key="1">
    <citation type="journal article" date="2018" name="Sci. Data">
        <title>The draft genome sequence of cork oak.</title>
        <authorList>
            <person name="Ramos A.M."/>
            <person name="Usie A."/>
            <person name="Barbosa P."/>
            <person name="Barros P.M."/>
            <person name="Capote T."/>
            <person name="Chaves I."/>
            <person name="Simoes F."/>
            <person name="Abreu I."/>
            <person name="Carrasquinho I."/>
            <person name="Faro C."/>
            <person name="Guimaraes J.B."/>
            <person name="Mendonca D."/>
            <person name="Nobrega F."/>
            <person name="Rodrigues L."/>
            <person name="Saibo N.J.M."/>
            <person name="Varela M.C."/>
            <person name="Egas C."/>
            <person name="Matos J."/>
            <person name="Miguel C.M."/>
            <person name="Oliveira M.M."/>
            <person name="Ricardo C.P."/>
            <person name="Goncalves S."/>
        </authorList>
    </citation>
    <scope>NUCLEOTIDE SEQUENCE [LARGE SCALE GENOMIC DNA]</scope>
    <source>
        <strain evidence="12">cv. HL8</strain>
    </source>
</reference>
<dbReference type="PANTHER" id="PTHR31942">
    <property type="entry name" value="MLO-LIKE PROTEIN 1"/>
    <property type="match status" value="1"/>
</dbReference>
<dbReference type="Pfam" id="PF03094">
    <property type="entry name" value="Mlo"/>
    <property type="match status" value="1"/>
</dbReference>
<dbReference type="EMBL" id="PKMF04000165">
    <property type="protein sequence ID" value="KAK7845805.1"/>
    <property type="molecule type" value="Genomic_DNA"/>
</dbReference>
<feature type="region of interest" description="Disordered" evidence="9">
    <location>
        <begin position="570"/>
        <end position="589"/>
    </location>
</feature>
<comment type="subcellular location">
    <subcellularLocation>
        <location evidence="1 8">Membrane</location>
        <topology evidence="1 8">Multi-pass membrane protein</topology>
    </subcellularLocation>
</comment>
<dbReference type="Proteomes" id="UP000237347">
    <property type="component" value="Unassembled WGS sequence"/>
</dbReference>
<evidence type="ECO:0000256" key="4">
    <source>
        <dbReference type="ARBA" id="ARBA00022821"/>
    </source>
</evidence>
<comment type="caution">
    <text evidence="11">The sequence shown here is derived from an EMBL/GenBank/DDBJ whole genome shotgun (WGS) entry which is preliminary data.</text>
</comment>
<keyword evidence="6 8" id="KW-0472">Membrane</keyword>
<dbReference type="GO" id="GO:0006952">
    <property type="term" value="P:defense response"/>
    <property type="evidence" value="ECO:0007669"/>
    <property type="project" value="UniProtKB-KW"/>
</dbReference>
<comment type="similarity">
    <text evidence="2 8">Belongs to the MLO family.</text>
</comment>
<feature type="transmembrane region" description="Helical" evidence="10">
    <location>
        <begin position="282"/>
        <end position="301"/>
    </location>
</feature>
<dbReference type="AlphaFoldDB" id="A0AAW0L3I4"/>
<keyword evidence="5 8" id="KW-1133">Transmembrane helix</keyword>
<feature type="region of interest" description="Disordered" evidence="9">
    <location>
        <begin position="604"/>
        <end position="641"/>
    </location>
</feature>
<keyword evidence="4 8" id="KW-0611">Plant defense</keyword>
<proteinExistence type="inferred from homology"/>
<sequence>MEEEPREGRSLAETPTWAVATVITVMVSFGFFFQGSLKWSGKWLAKTKRKPLLAALEKIKEELMLFGLLSLLMGHWIAFVAKICVKSSSVLNSQFYPCALDGDLQTVKRILVSGSNHLNHSIVREQVKAGGHNYCPEGHESFASHESLEQLHRLVFVLGITHVIYSFIAIALAMIKIYSWRTWENEAKSMAIQSLQETPQATPDNMRMRRLTTFIFHHTSHPWSQHGVLVWLLCFSRQFWSSINRADYMALRLGFITTHQFPLTYNFHNYMLRSMEEEFRDIVGISVPLWIYAICCIFLDFHDYELCNSHPGSNIYFWISFLPAILILLIGTKLHRVVVKLAVEIMDECPTTGFHQFNLRDELFWFGKPKLVLWLIHMISFQNAFEMASFLWSLLILLIGTKLHRVVVKLAVEIMDECPTTGFHQFNLRDELFWFGKPKLVLWLIHMISFQNAFEMASFLWSLWEIEGPSCFMDNRSFLVIRLSFGIISQFWCSFITFPLYVIITQMGSRFKKSVMTENVRTSLVRWQRRVKARNGTSSVALLSAGTAASDSVVHDVGRIDDFAINSMEGSSSGVRDTSFSHQQASMSKDQIHELSTNDMIQVPVSSDPFYDSYSSDDVDHDDSSEDKNDVKDDSCLLTPP</sequence>
<gene>
    <name evidence="11" type="primary">MLO4_1</name>
    <name evidence="8" type="synonym">MLO</name>
    <name evidence="11" type="ORF">CFP56_008906</name>
</gene>
<dbReference type="GO" id="GO:0016020">
    <property type="term" value="C:membrane"/>
    <property type="evidence" value="ECO:0007669"/>
    <property type="project" value="UniProtKB-SubCell"/>
</dbReference>
<feature type="transmembrane region" description="Helical" evidence="10">
    <location>
        <begin position="313"/>
        <end position="331"/>
    </location>
</feature>
<evidence type="ECO:0000256" key="1">
    <source>
        <dbReference type="ARBA" id="ARBA00004141"/>
    </source>
</evidence>
<organism evidence="11 12">
    <name type="scientific">Quercus suber</name>
    <name type="common">Cork oak</name>
    <dbReference type="NCBI Taxonomy" id="58331"/>
    <lineage>
        <taxon>Eukaryota</taxon>
        <taxon>Viridiplantae</taxon>
        <taxon>Streptophyta</taxon>
        <taxon>Embryophyta</taxon>
        <taxon>Tracheophyta</taxon>
        <taxon>Spermatophyta</taxon>
        <taxon>Magnoliopsida</taxon>
        <taxon>eudicotyledons</taxon>
        <taxon>Gunneridae</taxon>
        <taxon>Pentapetalae</taxon>
        <taxon>rosids</taxon>
        <taxon>fabids</taxon>
        <taxon>Fagales</taxon>
        <taxon>Fagaceae</taxon>
        <taxon>Quercus</taxon>
    </lineage>
</organism>
<feature type="compositionally biased region" description="Acidic residues" evidence="9">
    <location>
        <begin position="615"/>
        <end position="625"/>
    </location>
</feature>
<name>A0AAW0L3I4_QUESU</name>
<evidence type="ECO:0000313" key="11">
    <source>
        <dbReference type="EMBL" id="KAK7845805.1"/>
    </source>
</evidence>
<keyword evidence="12" id="KW-1185">Reference proteome</keyword>
<feature type="compositionally biased region" description="Basic and acidic residues" evidence="9">
    <location>
        <begin position="626"/>
        <end position="635"/>
    </location>
</feature>
<dbReference type="PANTHER" id="PTHR31942:SF62">
    <property type="entry name" value="MLO-LIKE PROTEIN"/>
    <property type="match status" value="1"/>
</dbReference>
<keyword evidence="3 8" id="KW-0812">Transmembrane</keyword>